<feature type="compositionally biased region" description="Basic and acidic residues" evidence="1">
    <location>
        <begin position="1"/>
        <end position="10"/>
    </location>
</feature>
<feature type="region of interest" description="Disordered" evidence="1">
    <location>
        <begin position="1"/>
        <end position="21"/>
    </location>
</feature>
<proteinExistence type="predicted"/>
<evidence type="ECO:0000313" key="3">
    <source>
        <dbReference type="Proteomes" id="UP001497382"/>
    </source>
</evidence>
<evidence type="ECO:0000256" key="1">
    <source>
        <dbReference type="SAM" id="MobiDB-lite"/>
    </source>
</evidence>
<dbReference type="AlphaFoldDB" id="A0AAV2A8N6"/>
<organism evidence="2 3">
    <name type="scientific">Larinioides sclopetarius</name>
    <dbReference type="NCBI Taxonomy" id="280406"/>
    <lineage>
        <taxon>Eukaryota</taxon>
        <taxon>Metazoa</taxon>
        <taxon>Ecdysozoa</taxon>
        <taxon>Arthropoda</taxon>
        <taxon>Chelicerata</taxon>
        <taxon>Arachnida</taxon>
        <taxon>Araneae</taxon>
        <taxon>Araneomorphae</taxon>
        <taxon>Entelegynae</taxon>
        <taxon>Araneoidea</taxon>
        <taxon>Araneidae</taxon>
        <taxon>Larinioides</taxon>
    </lineage>
</organism>
<keyword evidence="3" id="KW-1185">Reference proteome</keyword>
<accession>A0AAV2A8N6</accession>
<dbReference type="Proteomes" id="UP001497382">
    <property type="component" value="Unassembled WGS sequence"/>
</dbReference>
<protein>
    <submittedName>
        <fullName evidence="2">Uncharacterized protein</fullName>
    </submittedName>
</protein>
<comment type="caution">
    <text evidence="2">The sequence shown here is derived from an EMBL/GenBank/DDBJ whole genome shotgun (WGS) entry which is preliminary data.</text>
</comment>
<reference evidence="2 3" key="1">
    <citation type="submission" date="2024-04" db="EMBL/GenBank/DDBJ databases">
        <authorList>
            <person name="Rising A."/>
            <person name="Reimegard J."/>
            <person name="Sonavane S."/>
            <person name="Akerstrom W."/>
            <person name="Nylinder S."/>
            <person name="Hedman E."/>
            <person name="Kallberg Y."/>
        </authorList>
    </citation>
    <scope>NUCLEOTIDE SEQUENCE [LARGE SCALE GENOMIC DNA]</scope>
</reference>
<name>A0AAV2A8N6_9ARAC</name>
<dbReference type="EMBL" id="CAXIEN010000125">
    <property type="protein sequence ID" value="CAL1279719.1"/>
    <property type="molecule type" value="Genomic_DNA"/>
</dbReference>
<gene>
    <name evidence="2" type="ORF">LARSCL_LOCUS10553</name>
</gene>
<evidence type="ECO:0000313" key="2">
    <source>
        <dbReference type="EMBL" id="CAL1279719.1"/>
    </source>
</evidence>
<sequence length="117" mass="13085">MQREKEDVRSRRTTGPARVRGSPEIIVTILRSRDCQGLLQPQGQAPVPRMPYFELPLGSPAALVQSTFGGLRQGSNNIEITKQAKDAELVISDEDPYDIELGHATKYSQLEQKESYE</sequence>